<name>A0AA86P0Z1_9EUKA</name>
<comment type="caution">
    <text evidence="2">The sequence shown here is derived from an EMBL/GenBank/DDBJ whole genome shotgun (WGS) entry which is preliminary data.</text>
</comment>
<sequence>MGLASQTQAEQEFAKLSAYRVEFLQESRGNLVEISIGMGFHGSGLLRSFNEQEHQWSIDQRAKQSRKH</sequence>
<reference evidence="2" key="1">
    <citation type="submission" date="2023-06" db="EMBL/GenBank/DDBJ databases">
        <authorList>
            <person name="Kurt Z."/>
        </authorList>
    </citation>
    <scope>NUCLEOTIDE SEQUENCE</scope>
</reference>
<protein>
    <submittedName>
        <fullName evidence="2">C-terminal</fullName>
    </submittedName>
</protein>
<evidence type="ECO:0000313" key="4">
    <source>
        <dbReference type="Proteomes" id="UP001642409"/>
    </source>
</evidence>
<dbReference type="EMBL" id="CATOUU010000464">
    <property type="protein sequence ID" value="CAI9930547.1"/>
    <property type="molecule type" value="Genomic_DNA"/>
</dbReference>
<dbReference type="EMBL" id="CAXDID020000005">
    <property type="protein sequence ID" value="CAL5974378.1"/>
    <property type="molecule type" value="Genomic_DNA"/>
</dbReference>
<evidence type="ECO:0000313" key="3">
    <source>
        <dbReference type="EMBL" id="CAL5974378.1"/>
    </source>
</evidence>
<dbReference type="PROSITE" id="PS51410">
    <property type="entry name" value="BH4_AAA_HYDROXYL_2"/>
    <property type="match status" value="1"/>
</dbReference>
<dbReference type="Proteomes" id="UP001642409">
    <property type="component" value="Unassembled WGS sequence"/>
</dbReference>
<dbReference type="GO" id="GO:0016714">
    <property type="term" value="F:oxidoreductase activity, acting on paired donors, with incorporation or reduction of molecular oxygen, reduced pteridine as one donor, and incorporation of one atom of oxygen"/>
    <property type="evidence" value="ECO:0007669"/>
    <property type="project" value="InterPro"/>
</dbReference>
<evidence type="ECO:0000313" key="2">
    <source>
        <dbReference type="EMBL" id="CAI9930547.1"/>
    </source>
</evidence>
<reference evidence="3 4" key="2">
    <citation type="submission" date="2024-07" db="EMBL/GenBank/DDBJ databases">
        <authorList>
            <person name="Akdeniz Z."/>
        </authorList>
    </citation>
    <scope>NUCLEOTIDE SEQUENCE [LARGE SCALE GENOMIC DNA]</scope>
</reference>
<evidence type="ECO:0000259" key="1">
    <source>
        <dbReference type="PROSITE" id="PS51410"/>
    </source>
</evidence>
<dbReference type="InterPro" id="IPR019774">
    <property type="entry name" value="Aromatic-AA_hydroxylase_C"/>
</dbReference>
<accession>A0AA86P0Z1</accession>
<feature type="domain" description="Biopterin-dependent aromatic amino acid hydroxylase family profile" evidence="1">
    <location>
        <begin position="1"/>
        <end position="68"/>
    </location>
</feature>
<gene>
    <name evidence="2" type="ORF">HINF_LOCUS18192</name>
    <name evidence="3" type="ORF">HINF_LOCUS2823</name>
</gene>
<proteinExistence type="predicted"/>
<keyword evidence="4" id="KW-1185">Reference proteome</keyword>
<dbReference type="AlphaFoldDB" id="A0AA86P0Z1"/>
<organism evidence="2">
    <name type="scientific">Hexamita inflata</name>
    <dbReference type="NCBI Taxonomy" id="28002"/>
    <lineage>
        <taxon>Eukaryota</taxon>
        <taxon>Metamonada</taxon>
        <taxon>Diplomonadida</taxon>
        <taxon>Hexamitidae</taxon>
        <taxon>Hexamitinae</taxon>
        <taxon>Hexamita</taxon>
    </lineage>
</organism>